<keyword evidence="2" id="KW-1185">Reference proteome</keyword>
<evidence type="ECO:0000313" key="1">
    <source>
        <dbReference type="EMBL" id="GBM20566.1"/>
    </source>
</evidence>
<evidence type="ECO:0000313" key="2">
    <source>
        <dbReference type="Proteomes" id="UP000499080"/>
    </source>
</evidence>
<reference evidence="1 2" key="1">
    <citation type="journal article" date="2019" name="Sci. Rep.">
        <title>Orb-weaving spider Araneus ventricosus genome elucidates the spidroin gene catalogue.</title>
        <authorList>
            <person name="Kono N."/>
            <person name="Nakamura H."/>
            <person name="Ohtoshi R."/>
            <person name="Moran D.A.P."/>
            <person name="Shinohara A."/>
            <person name="Yoshida Y."/>
            <person name="Fujiwara M."/>
            <person name="Mori M."/>
            <person name="Tomita M."/>
            <person name="Arakawa K."/>
        </authorList>
    </citation>
    <scope>NUCLEOTIDE SEQUENCE [LARGE SCALE GENOMIC DNA]</scope>
</reference>
<accession>A0A4Y2DX40</accession>
<dbReference type="Proteomes" id="UP000499080">
    <property type="component" value="Unassembled WGS sequence"/>
</dbReference>
<gene>
    <name evidence="1" type="ORF">AVEN_261691_1</name>
</gene>
<dbReference type="AlphaFoldDB" id="A0A4Y2DX40"/>
<proteinExistence type="predicted"/>
<comment type="caution">
    <text evidence="1">The sequence shown here is derived from an EMBL/GenBank/DDBJ whole genome shotgun (WGS) entry which is preliminary data.</text>
</comment>
<dbReference type="EMBL" id="BGPR01000444">
    <property type="protein sequence ID" value="GBM20566.1"/>
    <property type="molecule type" value="Genomic_DNA"/>
</dbReference>
<sequence>MTRTTPEPAIPSKLLHHASGRTFDHFVLFNEQQAHIHGGYSEKTGFEPGTQPTPKAETLPLGDCTPLQLQASWHPQTTLLDPRLQILLELGHFFLN</sequence>
<organism evidence="1 2">
    <name type="scientific">Araneus ventricosus</name>
    <name type="common">Orbweaver spider</name>
    <name type="synonym">Epeira ventricosa</name>
    <dbReference type="NCBI Taxonomy" id="182803"/>
    <lineage>
        <taxon>Eukaryota</taxon>
        <taxon>Metazoa</taxon>
        <taxon>Ecdysozoa</taxon>
        <taxon>Arthropoda</taxon>
        <taxon>Chelicerata</taxon>
        <taxon>Arachnida</taxon>
        <taxon>Araneae</taxon>
        <taxon>Araneomorphae</taxon>
        <taxon>Entelegynae</taxon>
        <taxon>Araneoidea</taxon>
        <taxon>Araneidae</taxon>
        <taxon>Araneus</taxon>
    </lineage>
</organism>
<name>A0A4Y2DX40_ARAVE</name>
<protein>
    <submittedName>
        <fullName evidence="1">Uncharacterized protein</fullName>
    </submittedName>
</protein>